<dbReference type="PROSITE" id="PS51406">
    <property type="entry name" value="FIBRINOGEN_C_2"/>
    <property type="match status" value="1"/>
</dbReference>
<name>A0A433ST08_ELYCH</name>
<dbReference type="OrthoDB" id="6145874at2759"/>
<dbReference type="PANTHER" id="PTHR19143">
    <property type="entry name" value="FIBRINOGEN/TENASCIN/ANGIOPOEITIN"/>
    <property type="match status" value="1"/>
</dbReference>
<dbReference type="InterPro" id="IPR020837">
    <property type="entry name" value="Fibrinogen_CS"/>
</dbReference>
<protein>
    <recommendedName>
        <fullName evidence="3">Fibrinogen C-terminal domain-containing protein</fullName>
    </recommendedName>
</protein>
<evidence type="ECO:0000313" key="5">
    <source>
        <dbReference type="Proteomes" id="UP000271974"/>
    </source>
</evidence>
<dbReference type="CDD" id="cd00087">
    <property type="entry name" value="FReD"/>
    <property type="match status" value="1"/>
</dbReference>
<dbReference type="STRING" id="188477.A0A433ST08"/>
<keyword evidence="1" id="KW-1015">Disulfide bond</keyword>
<feature type="coiled-coil region" evidence="2">
    <location>
        <begin position="183"/>
        <end position="260"/>
    </location>
</feature>
<dbReference type="PROSITE" id="PS00514">
    <property type="entry name" value="FIBRINOGEN_C_1"/>
    <property type="match status" value="1"/>
</dbReference>
<sequence>MTWRGFLEFLVIEIGFMLFATALEIRLDLETKFVPGGHTTCGVLLCREEGTYPRINLISQMDVFRSRGDTGSSVKVASLTEGQPTLSRMWSGLKVDGAWAKQKAEITLHLVEEIDCRQAEFSCRLSFVDGLGLQRVSVSRVGGSGQEIAIDEPEVHTNVLSESVPAFTGAAALQLSAIIQQTHSSLEGALRQLQARLDDTSRLSENRLEDKLSKVVDAVDRLERNIEKDRQRDACQNSSLTQVNEKLKNTSERLKSIETNVVGLHVTMQKVIESNAQIDLKVGSFNALSENQISAFYKASMNVSDYIHNSVAEALHSSQVAILNQLESEDGFGRVKLSTCEKDSFTQPSLAADRVVVPLDQGAPYLCDTVTDGGGWVVIQRRSTGSVDFYQDWDTYKAGFGSLDGDFWLGNEKIYALTSTKPHEIMISLKLNGISKFAHYDYFSISNETSGYRLNIGQYSGTAGDSMQTHRNMAFSTLDKDHDLHKTLNCAKEFQGAWWYRSCHSSNLNGRWGDRGDRGPSWSSISRSQPVTFSEMKIRSMPT</sequence>
<dbReference type="AlphaFoldDB" id="A0A433ST08"/>
<dbReference type="InterPro" id="IPR036056">
    <property type="entry name" value="Fibrinogen-like_C"/>
</dbReference>
<dbReference type="Gene3D" id="3.90.215.10">
    <property type="entry name" value="Gamma Fibrinogen, chain A, domain 1"/>
    <property type="match status" value="1"/>
</dbReference>
<evidence type="ECO:0000259" key="3">
    <source>
        <dbReference type="PROSITE" id="PS51406"/>
    </source>
</evidence>
<reference evidence="4 5" key="1">
    <citation type="submission" date="2019-01" db="EMBL/GenBank/DDBJ databases">
        <title>A draft genome assembly of the solar-powered sea slug Elysia chlorotica.</title>
        <authorList>
            <person name="Cai H."/>
            <person name="Li Q."/>
            <person name="Fang X."/>
            <person name="Li J."/>
            <person name="Curtis N.E."/>
            <person name="Altenburger A."/>
            <person name="Shibata T."/>
            <person name="Feng M."/>
            <person name="Maeda T."/>
            <person name="Schwartz J.A."/>
            <person name="Shigenobu S."/>
            <person name="Lundholm N."/>
            <person name="Nishiyama T."/>
            <person name="Yang H."/>
            <person name="Hasebe M."/>
            <person name="Li S."/>
            <person name="Pierce S.K."/>
            <person name="Wang J."/>
        </authorList>
    </citation>
    <scope>NUCLEOTIDE SEQUENCE [LARGE SCALE GENOMIC DNA]</scope>
    <source>
        <strain evidence="4">EC2010</strain>
        <tissue evidence="4">Whole organism of an adult</tissue>
    </source>
</reference>
<feature type="domain" description="Fibrinogen C-terminal" evidence="3">
    <location>
        <begin position="331"/>
        <end position="542"/>
    </location>
</feature>
<dbReference type="SMART" id="SM00186">
    <property type="entry name" value="FBG"/>
    <property type="match status" value="1"/>
</dbReference>
<organism evidence="4 5">
    <name type="scientific">Elysia chlorotica</name>
    <name type="common">Eastern emerald elysia</name>
    <name type="synonym">Sea slug</name>
    <dbReference type="NCBI Taxonomy" id="188477"/>
    <lineage>
        <taxon>Eukaryota</taxon>
        <taxon>Metazoa</taxon>
        <taxon>Spiralia</taxon>
        <taxon>Lophotrochozoa</taxon>
        <taxon>Mollusca</taxon>
        <taxon>Gastropoda</taxon>
        <taxon>Heterobranchia</taxon>
        <taxon>Euthyneura</taxon>
        <taxon>Panpulmonata</taxon>
        <taxon>Sacoglossa</taxon>
        <taxon>Placobranchoidea</taxon>
        <taxon>Plakobranchidae</taxon>
        <taxon>Elysia</taxon>
    </lineage>
</organism>
<dbReference type="InterPro" id="IPR002181">
    <property type="entry name" value="Fibrinogen_a/b/g_C_dom"/>
</dbReference>
<accession>A0A433ST08</accession>
<comment type="caution">
    <text evidence="4">The sequence shown here is derived from an EMBL/GenBank/DDBJ whole genome shotgun (WGS) entry which is preliminary data.</text>
</comment>
<dbReference type="PANTHER" id="PTHR19143:SF458">
    <property type="entry name" value="FIBRINOGEN C-TERMINAL DOMAIN-CONTAINING PROTEIN-RELATED"/>
    <property type="match status" value="1"/>
</dbReference>
<dbReference type="InterPro" id="IPR050373">
    <property type="entry name" value="Fibrinogen_C-term_domain"/>
</dbReference>
<dbReference type="GO" id="GO:0005615">
    <property type="term" value="C:extracellular space"/>
    <property type="evidence" value="ECO:0007669"/>
    <property type="project" value="TreeGrafter"/>
</dbReference>
<dbReference type="EMBL" id="RQTK01001073">
    <property type="protein sequence ID" value="RUS72392.1"/>
    <property type="molecule type" value="Genomic_DNA"/>
</dbReference>
<evidence type="ECO:0000256" key="2">
    <source>
        <dbReference type="SAM" id="Coils"/>
    </source>
</evidence>
<dbReference type="Pfam" id="PF00147">
    <property type="entry name" value="Fibrinogen_C"/>
    <property type="match status" value="1"/>
</dbReference>
<dbReference type="Proteomes" id="UP000271974">
    <property type="component" value="Unassembled WGS sequence"/>
</dbReference>
<dbReference type="InterPro" id="IPR014716">
    <property type="entry name" value="Fibrinogen_a/b/g_C_1"/>
</dbReference>
<proteinExistence type="predicted"/>
<keyword evidence="2" id="KW-0175">Coiled coil</keyword>
<gene>
    <name evidence="4" type="ORF">EGW08_019852</name>
</gene>
<keyword evidence="5" id="KW-1185">Reference proteome</keyword>
<evidence type="ECO:0000256" key="1">
    <source>
        <dbReference type="ARBA" id="ARBA00023157"/>
    </source>
</evidence>
<evidence type="ECO:0000313" key="4">
    <source>
        <dbReference type="EMBL" id="RUS72392.1"/>
    </source>
</evidence>
<dbReference type="SUPFAM" id="SSF56496">
    <property type="entry name" value="Fibrinogen C-terminal domain-like"/>
    <property type="match status" value="1"/>
</dbReference>